<gene>
    <name evidence="1" type="ORF">DNX69_01595</name>
</gene>
<organism evidence="1 2">
    <name type="scientific">Rhodopseudomonas palustris</name>
    <dbReference type="NCBI Taxonomy" id="1076"/>
    <lineage>
        <taxon>Bacteria</taxon>
        <taxon>Pseudomonadati</taxon>
        <taxon>Pseudomonadota</taxon>
        <taxon>Alphaproteobacteria</taxon>
        <taxon>Hyphomicrobiales</taxon>
        <taxon>Nitrobacteraceae</taxon>
        <taxon>Rhodopseudomonas</taxon>
    </lineage>
</organism>
<dbReference type="OrthoDB" id="8451174at2"/>
<name>A0A323URQ8_RHOPL</name>
<reference evidence="1 2" key="1">
    <citation type="submission" date="2018-06" db="EMBL/GenBank/DDBJ databases">
        <title>Draft Whole-Genome Sequence of the purple photosynthetic bacterium Rhodospeudomonas palustris XCP.</title>
        <authorList>
            <person name="Rayyan A."/>
            <person name="Meyer T.E."/>
            <person name="Kyndt J.A."/>
        </authorList>
    </citation>
    <scope>NUCLEOTIDE SEQUENCE [LARGE SCALE GENOMIC DNA]</scope>
    <source>
        <strain evidence="1 2">XCP</strain>
    </source>
</reference>
<dbReference type="RefSeq" id="WP_110784351.1">
    <property type="nucleotide sequence ID" value="NZ_QKQS01000003.1"/>
</dbReference>
<comment type="caution">
    <text evidence="1">The sequence shown here is derived from an EMBL/GenBank/DDBJ whole genome shotgun (WGS) entry which is preliminary data.</text>
</comment>
<dbReference type="AlphaFoldDB" id="A0A323URQ8"/>
<proteinExistence type="predicted"/>
<protein>
    <submittedName>
        <fullName evidence="1">Uncharacterized protein</fullName>
    </submittedName>
</protein>
<evidence type="ECO:0000313" key="1">
    <source>
        <dbReference type="EMBL" id="PZA13856.1"/>
    </source>
</evidence>
<accession>A0A323URQ8</accession>
<evidence type="ECO:0000313" key="2">
    <source>
        <dbReference type="Proteomes" id="UP000248134"/>
    </source>
</evidence>
<dbReference type="Proteomes" id="UP000248134">
    <property type="component" value="Unassembled WGS sequence"/>
</dbReference>
<dbReference type="EMBL" id="QKQS01000003">
    <property type="protein sequence ID" value="PZA13856.1"/>
    <property type="molecule type" value="Genomic_DNA"/>
</dbReference>
<sequence>MPAIAEVLSTNVPRPAPRGSDLPTCPVCADSMVAAEASAYLTESVVSYLWTCDTCGYGFVTKHAVKRFSCN</sequence>